<dbReference type="EMBL" id="JAXUIC010000002">
    <property type="protein sequence ID" value="KAK4601099.1"/>
    <property type="molecule type" value="Genomic_DNA"/>
</dbReference>
<sequence length="390" mass="44811">MEHRMCHLKELSRDILADIFVRTDGSTLASAACACCELHDVAREQSLWRQLCQATWPSTALEEAQHVISSSPIGGFDKFYANSYPLILHAKGTKPMPFKCPELKTHVSPSELASLVDVYYRKECVLSKVLDGIPEAMNFSHAKDSEYNWNMNSNDCWRWYSNCPFKLELLSLDYDEFTGFYNELSYANNENDNHCHGHDANDEGRGFPSTSGVDDENLRHDYSMELMESLRLSWVLLDKKNGRSVNLSSWKPLLVQRTWPFHGVYLIHFGSIVAVEESLLPHKLSKCIIIVRCKMTEGEGCPKWMEISMQMEDLTGASVSGSKGLMVLNHALNCLQSSNHLEVEQGFHQYEKKRRETMKKIQFRETLIDSFCVTIEFTILVVFCYYFFIF</sequence>
<dbReference type="InterPro" id="IPR001810">
    <property type="entry name" value="F-box_dom"/>
</dbReference>
<dbReference type="Gene3D" id="1.20.1280.50">
    <property type="match status" value="1"/>
</dbReference>
<dbReference type="Proteomes" id="UP001324115">
    <property type="component" value="Unassembled WGS sequence"/>
</dbReference>
<dbReference type="InterPro" id="IPR045283">
    <property type="entry name" value="AT3G44326-like"/>
</dbReference>
<keyword evidence="1" id="KW-0472">Membrane</keyword>
<keyword evidence="4" id="KW-1185">Reference proteome</keyword>
<keyword evidence="1" id="KW-1133">Transmembrane helix</keyword>
<dbReference type="PANTHER" id="PTHR33736">
    <property type="entry name" value="F-BOX PROTEIN-RELATED"/>
    <property type="match status" value="1"/>
</dbReference>
<accession>A0AAN7G2Z4</accession>
<dbReference type="PANTHER" id="PTHR33736:SF15">
    <property type="entry name" value="F-BOX DOMAIN-CONTAINING PROTEIN"/>
    <property type="match status" value="1"/>
</dbReference>
<dbReference type="Pfam" id="PF12937">
    <property type="entry name" value="F-box-like"/>
    <property type="match status" value="1"/>
</dbReference>
<dbReference type="SUPFAM" id="SSF81383">
    <property type="entry name" value="F-box domain"/>
    <property type="match status" value="1"/>
</dbReference>
<evidence type="ECO:0000313" key="4">
    <source>
        <dbReference type="Proteomes" id="UP001324115"/>
    </source>
</evidence>
<name>A0AAN7G2Z4_QUERU</name>
<keyword evidence="1" id="KW-0812">Transmembrane</keyword>
<comment type="caution">
    <text evidence="3">The sequence shown here is derived from an EMBL/GenBank/DDBJ whole genome shotgun (WGS) entry which is preliminary data.</text>
</comment>
<organism evidence="3 4">
    <name type="scientific">Quercus rubra</name>
    <name type="common">Northern red oak</name>
    <name type="synonym">Quercus borealis</name>
    <dbReference type="NCBI Taxonomy" id="3512"/>
    <lineage>
        <taxon>Eukaryota</taxon>
        <taxon>Viridiplantae</taxon>
        <taxon>Streptophyta</taxon>
        <taxon>Embryophyta</taxon>
        <taxon>Tracheophyta</taxon>
        <taxon>Spermatophyta</taxon>
        <taxon>Magnoliopsida</taxon>
        <taxon>eudicotyledons</taxon>
        <taxon>Gunneridae</taxon>
        <taxon>Pentapetalae</taxon>
        <taxon>rosids</taxon>
        <taxon>fabids</taxon>
        <taxon>Fagales</taxon>
        <taxon>Fagaceae</taxon>
        <taxon>Quercus</taxon>
    </lineage>
</organism>
<evidence type="ECO:0000259" key="2">
    <source>
        <dbReference type="Pfam" id="PF12937"/>
    </source>
</evidence>
<dbReference type="AlphaFoldDB" id="A0AAN7G2Z4"/>
<feature type="domain" description="F-box" evidence="2">
    <location>
        <begin position="14"/>
        <end position="53"/>
    </location>
</feature>
<protein>
    <recommendedName>
        <fullName evidence="2">F-box domain-containing protein</fullName>
    </recommendedName>
</protein>
<evidence type="ECO:0000256" key="1">
    <source>
        <dbReference type="SAM" id="Phobius"/>
    </source>
</evidence>
<evidence type="ECO:0000313" key="3">
    <source>
        <dbReference type="EMBL" id="KAK4601099.1"/>
    </source>
</evidence>
<gene>
    <name evidence="3" type="ORF">RGQ29_010611</name>
</gene>
<feature type="transmembrane region" description="Helical" evidence="1">
    <location>
        <begin position="367"/>
        <end position="388"/>
    </location>
</feature>
<reference evidence="3 4" key="1">
    <citation type="journal article" date="2023" name="G3 (Bethesda)">
        <title>A haplotype-resolved chromosome-scale genome for Quercus rubra L. provides insights into the genetics of adaptive traits for red oak species.</title>
        <authorList>
            <person name="Kapoor B."/>
            <person name="Jenkins J."/>
            <person name="Schmutz J."/>
            <person name="Zhebentyayeva T."/>
            <person name="Kuelheim C."/>
            <person name="Coggeshall M."/>
            <person name="Heim C."/>
            <person name="Lasky J.R."/>
            <person name="Leites L."/>
            <person name="Islam-Faridi N."/>
            <person name="Romero-Severson J."/>
            <person name="DeLeo V.L."/>
            <person name="Lucas S.M."/>
            <person name="Lazic D."/>
            <person name="Gailing O."/>
            <person name="Carlson J."/>
            <person name="Staton M."/>
        </authorList>
    </citation>
    <scope>NUCLEOTIDE SEQUENCE [LARGE SCALE GENOMIC DNA]</scope>
    <source>
        <strain evidence="3">Pseudo-F2</strain>
    </source>
</reference>
<dbReference type="PROSITE" id="PS51257">
    <property type="entry name" value="PROKAR_LIPOPROTEIN"/>
    <property type="match status" value="1"/>
</dbReference>
<proteinExistence type="predicted"/>
<dbReference type="InterPro" id="IPR036047">
    <property type="entry name" value="F-box-like_dom_sf"/>
</dbReference>